<dbReference type="SUPFAM" id="SSF101874">
    <property type="entry name" value="YceI-like"/>
    <property type="match status" value="1"/>
</dbReference>
<name>A0AAU8ALQ5_9RHOB</name>
<evidence type="ECO:0000313" key="3">
    <source>
        <dbReference type="EMBL" id="XCC95694.1"/>
    </source>
</evidence>
<proteinExistence type="predicted"/>
<keyword evidence="1" id="KW-0732">Signal</keyword>
<dbReference type="Gene3D" id="2.40.128.110">
    <property type="entry name" value="Lipid/polyisoprenoid-binding, YceI-like"/>
    <property type="match status" value="1"/>
</dbReference>
<dbReference type="EMBL" id="CP123385">
    <property type="protein sequence ID" value="XCC95694.1"/>
    <property type="molecule type" value="Genomic_DNA"/>
</dbReference>
<evidence type="ECO:0000256" key="1">
    <source>
        <dbReference type="SAM" id="SignalP"/>
    </source>
</evidence>
<gene>
    <name evidence="3" type="ORF">PVT71_21680</name>
</gene>
<feature type="domain" description="Lipid/polyisoprenoid-binding YceI-like" evidence="2">
    <location>
        <begin position="36"/>
        <end position="198"/>
    </location>
</feature>
<dbReference type="InterPro" id="IPR036761">
    <property type="entry name" value="TTHA0802/YceI-like_sf"/>
</dbReference>
<dbReference type="Pfam" id="PF04264">
    <property type="entry name" value="YceI"/>
    <property type="match status" value="1"/>
</dbReference>
<protein>
    <submittedName>
        <fullName evidence="3">YceI family protein</fullName>
    </submittedName>
</protein>
<dbReference type="RefSeq" id="WP_353474560.1">
    <property type="nucleotide sequence ID" value="NZ_CP123385.1"/>
</dbReference>
<feature type="signal peptide" evidence="1">
    <location>
        <begin position="1"/>
        <end position="29"/>
    </location>
</feature>
<dbReference type="PANTHER" id="PTHR34406">
    <property type="entry name" value="PROTEIN YCEI"/>
    <property type="match status" value="1"/>
</dbReference>
<feature type="chain" id="PRO_5043952822" evidence="1">
    <location>
        <begin position="30"/>
        <end position="201"/>
    </location>
</feature>
<organism evidence="3">
    <name type="scientific">Alloyangia sp. H15</name>
    <dbReference type="NCBI Taxonomy" id="3029062"/>
    <lineage>
        <taxon>Bacteria</taxon>
        <taxon>Pseudomonadati</taxon>
        <taxon>Pseudomonadota</taxon>
        <taxon>Alphaproteobacteria</taxon>
        <taxon>Rhodobacterales</taxon>
        <taxon>Roseobacteraceae</taxon>
        <taxon>Alloyangia</taxon>
    </lineage>
</organism>
<reference evidence="3" key="1">
    <citation type="submission" date="2023-02" db="EMBL/GenBank/DDBJ databases">
        <title>Description and genomic characterization of Salipiger bruguierae sp. nov., isolated from the sediment of mangrove plant Bruguiera sexangula.</title>
        <authorList>
            <person name="Long M."/>
        </authorList>
    </citation>
    <scope>NUCLEOTIDE SEQUENCE</scope>
    <source>
        <strain evidence="3">H15</strain>
    </source>
</reference>
<dbReference type="SMART" id="SM00867">
    <property type="entry name" value="YceI"/>
    <property type="match status" value="1"/>
</dbReference>
<dbReference type="InterPro" id="IPR007372">
    <property type="entry name" value="Lipid/polyisoprenoid-bd_YceI"/>
</dbReference>
<evidence type="ECO:0000259" key="2">
    <source>
        <dbReference type="SMART" id="SM00867"/>
    </source>
</evidence>
<dbReference type="AlphaFoldDB" id="A0AAU8ALQ5"/>
<accession>A0AAU8ALQ5</accession>
<sequence length="201" mass="20957">MTPLLRICAGGMRAVLLALALALPLAVPAAPAAARHYLLDGPGSQVGFATDFGPGRITGTFPVSGADLELDFADVARSKVSVTLDVSSAQASFPFAAQAMKGPKVLDARHYPTIAFRSTQVRRNGAGAVIDGALTLRGTTQPVSLRAVFARPVGSDPSDLDHLLIWLTGAIRRSAFGATGWPDAVGDEVRLDITARIVRAD</sequence>
<dbReference type="PANTHER" id="PTHR34406:SF1">
    <property type="entry name" value="PROTEIN YCEI"/>
    <property type="match status" value="1"/>
</dbReference>